<evidence type="ECO:0000259" key="1">
    <source>
        <dbReference type="PROSITE" id="PS51186"/>
    </source>
</evidence>
<reference evidence="2 3" key="1">
    <citation type="submission" date="2017-07" db="EMBL/GenBank/DDBJ databases">
        <title>Flavobacterium cyanobacteriorum sp. nov., isolated from cyanobacterial aggregates in a eutrophic lake.</title>
        <authorList>
            <person name="Cai H."/>
        </authorList>
    </citation>
    <scope>NUCLEOTIDE SEQUENCE [LARGE SCALE GENOMIC DNA]</scope>
    <source>
        <strain evidence="2 3">TH021</strain>
    </source>
</reference>
<protein>
    <submittedName>
        <fullName evidence="2">GNAT family N-acetyltransferase</fullName>
    </submittedName>
</protein>
<dbReference type="CDD" id="cd04301">
    <property type="entry name" value="NAT_SF"/>
    <property type="match status" value="1"/>
</dbReference>
<comment type="caution">
    <text evidence="2">The sequence shown here is derived from an EMBL/GenBank/DDBJ whole genome shotgun (WGS) entry which is preliminary data.</text>
</comment>
<dbReference type="PANTHER" id="PTHR43328:SF1">
    <property type="entry name" value="N-ACETYLTRANSFERASE DOMAIN-CONTAINING PROTEIN"/>
    <property type="match status" value="1"/>
</dbReference>
<dbReference type="InterPro" id="IPR000182">
    <property type="entry name" value="GNAT_dom"/>
</dbReference>
<dbReference type="InterPro" id="IPR016181">
    <property type="entry name" value="Acyl_CoA_acyltransferase"/>
</dbReference>
<keyword evidence="3" id="KW-1185">Reference proteome</keyword>
<sequence>MDISIRKWDKSDIDNLKLYANNKNISDKLADAFPFPYTEDFGLKFIDRVSNESPTKIFAITIEDKAIGSIGIFPCSDIHRKNADIAYWIAEPYWGRGVAVKAIALIIDYAFKTFGITRIYAKPYGSNPNSHRVLEKAGFELEATLKNAVFKNNEYLDELIYVYTNDKTTNR</sequence>
<evidence type="ECO:0000313" key="2">
    <source>
        <dbReference type="EMBL" id="OYQ44827.1"/>
    </source>
</evidence>
<dbReference type="PANTHER" id="PTHR43328">
    <property type="entry name" value="ACETYLTRANSFERASE-RELATED"/>
    <property type="match status" value="1"/>
</dbReference>
<gene>
    <name evidence="2" type="ORF">CHU92_02345</name>
</gene>
<dbReference type="GO" id="GO:0016747">
    <property type="term" value="F:acyltransferase activity, transferring groups other than amino-acyl groups"/>
    <property type="evidence" value="ECO:0007669"/>
    <property type="project" value="InterPro"/>
</dbReference>
<dbReference type="RefSeq" id="WP_094412212.1">
    <property type="nucleotide sequence ID" value="NZ_NOXV01000152.1"/>
</dbReference>
<keyword evidence="2" id="KW-0808">Transferase</keyword>
<dbReference type="EMBL" id="NOXV01000152">
    <property type="protein sequence ID" value="OYQ44827.1"/>
    <property type="molecule type" value="Genomic_DNA"/>
</dbReference>
<dbReference type="AlphaFoldDB" id="A0A255ZTD3"/>
<dbReference type="Proteomes" id="UP000216605">
    <property type="component" value="Unassembled WGS sequence"/>
</dbReference>
<feature type="domain" description="N-acetyltransferase" evidence="1">
    <location>
        <begin position="11"/>
        <end position="166"/>
    </location>
</feature>
<dbReference type="Gene3D" id="3.40.630.30">
    <property type="match status" value="1"/>
</dbReference>
<dbReference type="SUPFAM" id="SSF55729">
    <property type="entry name" value="Acyl-CoA N-acyltransferases (Nat)"/>
    <property type="match status" value="1"/>
</dbReference>
<accession>A0A255ZTD3</accession>
<dbReference type="Pfam" id="PF13302">
    <property type="entry name" value="Acetyltransf_3"/>
    <property type="match status" value="1"/>
</dbReference>
<organism evidence="2 3">
    <name type="scientific">Flavobacterium cyanobacteriorum</name>
    <dbReference type="NCBI Taxonomy" id="2022802"/>
    <lineage>
        <taxon>Bacteria</taxon>
        <taxon>Pseudomonadati</taxon>
        <taxon>Bacteroidota</taxon>
        <taxon>Flavobacteriia</taxon>
        <taxon>Flavobacteriales</taxon>
        <taxon>Flavobacteriaceae</taxon>
        <taxon>Flavobacterium</taxon>
    </lineage>
</organism>
<dbReference type="PROSITE" id="PS51186">
    <property type="entry name" value="GNAT"/>
    <property type="match status" value="1"/>
</dbReference>
<dbReference type="OrthoDB" id="9811523at2"/>
<proteinExistence type="predicted"/>
<name>A0A255ZTD3_9FLAO</name>
<evidence type="ECO:0000313" key="3">
    <source>
        <dbReference type="Proteomes" id="UP000216605"/>
    </source>
</evidence>